<evidence type="ECO:0000256" key="1">
    <source>
        <dbReference type="ARBA" id="ARBA00004141"/>
    </source>
</evidence>
<evidence type="ECO:0000256" key="5">
    <source>
        <dbReference type="ARBA" id="ARBA00022989"/>
    </source>
</evidence>
<keyword evidence="4" id="KW-0029">Amino-acid transport</keyword>
<keyword evidence="3 8" id="KW-0812">Transmembrane</keyword>
<dbReference type="FunFam" id="1.20.1740.10:FF:000001">
    <property type="entry name" value="Amino acid permease"/>
    <property type="match status" value="1"/>
</dbReference>
<feature type="transmembrane region" description="Helical" evidence="8">
    <location>
        <begin position="408"/>
        <end position="431"/>
    </location>
</feature>
<evidence type="ECO:0000256" key="7">
    <source>
        <dbReference type="SAM" id="MobiDB-lite"/>
    </source>
</evidence>
<feature type="transmembrane region" description="Helical" evidence="8">
    <location>
        <begin position="59"/>
        <end position="76"/>
    </location>
</feature>
<feature type="domain" description="Amino acid permease/ SLC12A" evidence="9">
    <location>
        <begin position="30"/>
        <end position="461"/>
    </location>
</feature>
<feature type="transmembrane region" description="Helical" evidence="8">
    <location>
        <begin position="291"/>
        <end position="312"/>
    </location>
</feature>
<dbReference type="EMBL" id="CP035758">
    <property type="protein sequence ID" value="QBD77505.1"/>
    <property type="molecule type" value="Genomic_DNA"/>
</dbReference>
<feature type="transmembrane region" description="Helical" evidence="8">
    <location>
        <begin position="130"/>
        <end position="152"/>
    </location>
</feature>
<dbReference type="OrthoDB" id="9780162at2"/>
<dbReference type="AlphaFoldDB" id="A0A4P6JQB0"/>
<dbReference type="GO" id="GO:0055085">
    <property type="term" value="P:transmembrane transport"/>
    <property type="evidence" value="ECO:0007669"/>
    <property type="project" value="InterPro"/>
</dbReference>
<dbReference type="RefSeq" id="WP_129888561.1">
    <property type="nucleotide sequence ID" value="NZ_CP035758.1"/>
</dbReference>
<feature type="transmembrane region" description="Helical" evidence="8">
    <location>
        <begin position="344"/>
        <end position="366"/>
    </location>
</feature>
<evidence type="ECO:0000256" key="2">
    <source>
        <dbReference type="ARBA" id="ARBA00022448"/>
    </source>
</evidence>
<evidence type="ECO:0000256" key="3">
    <source>
        <dbReference type="ARBA" id="ARBA00022692"/>
    </source>
</evidence>
<dbReference type="Gene3D" id="1.20.1740.10">
    <property type="entry name" value="Amino acid/polyamine transporter I"/>
    <property type="match status" value="1"/>
</dbReference>
<protein>
    <submittedName>
        <fullName evidence="10">Amino acid permease</fullName>
    </submittedName>
</protein>
<feature type="transmembrane region" description="Helical" evidence="8">
    <location>
        <begin position="372"/>
        <end position="396"/>
    </location>
</feature>
<dbReference type="PANTHER" id="PTHR43495:SF5">
    <property type="entry name" value="GAMMA-AMINOBUTYRIC ACID PERMEASE"/>
    <property type="match status" value="1"/>
</dbReference>
<gene>
    <name evidence="10" type="ORF">EPA93_16505</name>
</gene>
<keyword evidence="11" id="KW-1185">Reference proteome</keyword>
<feature type="transmembrane region" description="Helical" evidence="8">
    <location>
        <begin position="437"/>
        <end position="455"/>
    </location>
</feature>
<evidence type="ECO:0000256" key="8">
    <source>
        <dbReference type="SAM" id="Phobius"/>
    </source>
</evidence>
<name>A0A4P6JQB0_KTERU</name>
<evidence type="ECO:0000256" key="6">
    <source>
        <dbReference type="ARBA" id="ARBA00023136"/>
    </source>
</evidence>
<keyword evidence="5 8" id="KW-1133">Transmembrane helix</keyword>
<dbReference type="PIRSF" id="PIRSF006060">
    <property type="entry name" value="AA_transporter"/>
    <property type="match status" value="1"/>
</dbReference>
<evidence type="ECO:0000259" key="9">
    <source>
        <dbReference type="Pfam" id="PF00324"/>
    </source>
</evidence>
<organism evidence="10 11">
    <name type="scientific">Ktedonosporobacter rubrisoli</name>
    <dbReference type="NCBI Taxonomy" id="2509675"/>
    <lineage>
        <taxon>Bacteria</taxon>
        <taxon>Bacillati</taxon>
        <taxon>Chloroflexota</taxon>
        <taxon>Ktedonobacteria</taxon>
        <taxon>Ktedonobacterales</taxon>
        <taxon>Ktedonosporobacteraceae</taxon>
        <taxon>Ktedonosporobacter</taxon>
    </lineage>
</organism>
<reference evidence="10 11" key="1">
    <citation type="submission" date="2019-01" db="EMBL/GenBank/DDBJ databases">
        <title>Ktedonosporobacter rubrisoli SCAWS-G2.</title>
        <authorList>
            <person name="Huang Y."/>
            <person name="Yan B."/>
        </authorList>
    </citation>
    <scope>NUCLEOTIDE SEQUENCE [LARGE SCALE GENOMIC DNA]</scope>
    <source>
        <strain evidence="10 11">SCAWS-G2</strain>
    </source>
</reference>
<feature type="transmembrane region" description="Helical" evidence="8">
    <location>
        <begin position="164"/>
        <end position="188"/>
    </location>
</feature>
<keyword evidence="6 8" id="KW-0472">Membrane</keyword>
<keyword evidence="2" id="KW-0813">Transport</keyword>
<dbReference type="Proteomes" id="UP000290365">
    <property type="component" value="Chromosome"/>
</dbReference>
<proteinExistence type="predicted"/>
<feature type="transmembrane region" description="Helical" evidence="8">
    <location>
        <begin position="251"/>
        <end position="271"/>
    </location>
</feature>
<comment type="subcellular location">
    <subcellularLocation>
        <location evidence="1">Membrane</location>
        <topology evidence="1">Multi-pass membrane protein</topology>
    </subcellularLocation>
</comment>
<feature type="compositionally biased region" description="Basic and acidic residues" evidence="7">
    <location>
        <begin position="1"/>
        <end position="10"/>
    </location>
</feature>
<feature type="transmembrane region" description="Helical" evidence="8">
    <location>
        <begin position="97"/>
        <end position="118"/>
    </location>
</feature>
<evidence type="ECO:0000313" key="11">
    <source>
        <dbReference type="Proteomes" id="UP000290365"/>
    </source>
</evidence>
<accession>A0A4P6JQB0</accession>
<evidence type="ECO:0000256" key="4">
    <source>
        <dbReference type="ARBA" id="ARBA00022970"/>
    </source>
</evidence>
<feature type="region of interest" description="Disordered" evidence="7">
    <location>
        <begin position="1"/>
        <end position="20"/>
    </location>
</feature>
<dbReference type="KEGG" id="kbs:EPA93_16505"/>
<dbReference type="Pfam" id="PF00324">
    <property type="entry name" value="AA_permease"/>
    <property type="match status" value="1"/>
</dbReference>
<feature type="transmembrane region" description="Helical" evidence="8">
    <location>
        <begin position="208"/>
        <end position="230"/>
    </location>
</feature>
<dbReference type="GO" id="GO:0006865">
    <property type="term" value="P:amino acid transport"/>
    <property type="evidence" value="ECO:0007669"/>
    <property type="project" value="UniProtKB-KW"/>
</dbReference>
<dbReference type="GO" id="GO:0016020">
    <property type="term" value="C:membrane"/>
    <property type="evidence" value="ECO:0007669"/>
    <property type="project" value="UniProtKB-SubCell"/>
</dbReference>
<evidence type="ECO:0000313" key="10">
    <source>
        <dbReference type="EMBL" id="QBD77505.1"/>
    </source>
</evidence>
<sequence length="465" mass="50118">METQSEKAEKSVSTSGQEGGLARKLRTGQITMIAIGGAIGTGLFLGSGLAVGYAGPGVIISYIISAIIAYLLMFCLSEMAVAHPTAGSFGVYAERYIGPWAGFLVRYMYWVAQVLAIGGEATAAALYMSFWFSAIPAWIWVVIFSAALIFVNARSVHVFGTIEYWFAMIKVIAIVAFIIVGCILIFGINGVGSAMHNYVSVGGFLPHGWAGVWLGVLVGVFSFYGVEIVAITAGEAENPEHAVPLAMRTMLLRLLLFYIFSLALIVAIVPWTKTGAQIVTGSPFVLALARVGVPAAADIMNFVVITAALSSMNTNLYSCTRMIFSLSRGGYAPRKLGEVTQAQVPLNALLLSSFGLLIAVALNLLTPNAWGIIFGVSIFGGMFVWLMIFITFFFFRRKWQGRALPVKAPFFPVVPIVGTLLLSAVLLTMLISADWSFAWYAGVPCIAILLGLYAISRRRSRYVKS</sequence>
<dbReference type="InterPro" id="IPR004841">
    <property type="entry name" value="AA-permease/SLC12A_dom"/>
</dbReference>
<dbReference type="PANTHER" id="PTHR43495">
    <property type="entry name" value="GABA PERMEASE"/>
    <property type="match status" value="1"/>
</dbReference>
<feature type="transmembrane region" description="Helical" evidence="8">
    <location>
        <begin position="30"/>
        <end position="53"/>
    </location>
</feature>